<evidence type="ECO:0000256" key="1">
    <source>
        <dbReference type="SAM" id="MobiDB-lite"/>
    </source>
</evidence>
<feature type="compositionally biased region" description="Polar residues" evidence="1">
    <location>
        <begin position="164"/>
        <end position="177"/>
    </location>
</feature>
<dbReference type="Gene3D" id="1.10.418.40">
    <property type="entry name" value="Autophagy protein 6/Beclin 1"/>
    <property type="match status" value="1"/>
</dbReference>
<proteinExistence type="predicted"/>
<reference evidence="2" key="1">
    <citation type="submission" date="2016-10" db="EMBL/GenBank/DDBJ databases">
        <authorList>
            <person name="Benchimol M."/>
            <person name="Almeida L.G."/>
            <person name="Vasconcelos A.T."/>
            <person name="Perreira-Neves A."/>
            <person name="Rosa I.A."/>
            <person name="Tasca T."/>
            <person name="Bogo M.R."/>
            <person name="de Souza W."/>
        </authorList>
    </citation>
    <scope>NUCLEOTIDE SEQUENCE [LARGE SCALE GENOMIC DNA]</scope>
    <source>
        <strain evidence="2">K</strain>
    </source>
</reference>
<accession>A0A1J4J5L0</accession>
<dbReference type="VEuPathDB" id="TrichDB:TRFO_40730"/>
<feature type="region of interest" description="Disordered" evidence="1">
    <location>
        <begin position="164"/>
        <end position="195"/>
    </location>
</feature>
<sequence length="585" mass="67571">MDFKPRKMGRKMKKYASTTQVDFERNDEKNNIASSFILPDSSFENGICICVKCHKLCLITPNMWLPSTQEVSSSFRVTMRSPKTFHHISSNITLSHDIERWSFNNYYSLLKQELEAKNCFMFPCCQACSRFFCSQLSMKREFYTKQNKFFDSFLSSDENKNEVELSNTNSESVLQNSNEKESSGEDNKNDLENNKRLQNGEKNEFFIDNKKDKLYFEEKLKAKIEKLKKDSSILNEVVKSNRIEIQNLLKSSQDTNLSKATLYPLYQKVSTSNLKNEEDSKINSTQVSKRLLQTWQYSKNSGFSGVTLAYSFHISTRRHYGCINNNRIGACTPKPVPSDELERGLFFFAQLVKAIATFSNVETNELILSTGVSLLDTSYNSKFSFRKFKSNNDRNKTDNRKNEASVDENPNNELHLNIDNDFIIINESHTNESDNNKNNEEENLTNDQINNHINNQTIVEEKGKSNRRNMEGKKEVLLPLNAPDIKSSKSVNEFNKAMKILLPIIWKIFESPTILGGNFFPPYPLENEGLTISGHSLLLDKRKPYIFTEAMKWLLFDLKYIQMRALQLAVSNVSNNNYFNQGENI</sequence>
<evidence type="ECO:0000313" key="3">
    <source>
        <dbReference type="Proteomes" id="UP000179807"/>
    </source>
</evidence>
<dbReference type="InterPro" id="IPR038274">
    <property type="entry name" value="Atg6/Beclin_C_sf"/>
</dbReference>
<dbReference type="RefSeq" id="XP_068346060.1">
    <property type="nucleotide sequence ID" value="XM_068513379.1"/>
</dbReference>
<feature type="compositionally biased region" description="Basic and acidic residues" evidence="1">
    <location>
        <begin position="390"/>
        <end position="404"/>
    </location>
</feature>
<evidence type="ECO:0008006" key="4">
    <source>
        <dbReference type="Google" id="ProtNLM"/>
    </source>
</evidence>
<organism evidence="2 3">
    <name type="scientific">Tritrichomonas foetus</name>
    <dbReference type="NCBI Taxonomy" id="1144522"/>
    <lineage>
        <taxon>Eukaryota</taxon>
        <taxon>Metamonada</taxon>
        <taxon>Parabasalia</taxon>
        <taxon>Tritrichomonadida</taxon>
        <taxon>Tritrichomonadidae</taxon>
        <taxon>Tritrichomonas</taxon>
    </lineage>
</organism>
<dbReference type="AlphaFoldDB" id="A0A1J4J5L0"/>
<dbReference type="EMBL" id="MLAK01001451">
    <property type="protein sequence ID" value="OHS92923.1"/>
    <property type="molecule type" value="Genomic_DNA"/>
</dbReference>
<evidence type="ECO:0000313" key="2">
    <source>
        <dbReference type="EMBL" id="OHS92923.1"/>
    </source>
</evidence>
<dbReference type="Proteomes" id="UP000179807">
    <property type="component" value="Unassembled WGS sequence"/>
</dbReference>
<protein>
    <recommendedName>
        <fullName evidence="4">Atg6 BARA domain-containing protein</fullName>
    </recommendedName>
</protein>
<feature type="compositionally biased region" description="Basic and acidic residues" evidence="1">
    <location>
        <begin position="178"/>
        <end position="195"/>
    </location>
</feature>
<comment type="caution">
    <text evidence="2">The sequence shown here is derived from an EMBL/GenBank/DDBJ whole genome shotgun (WGS) entry which is preliminary data.</text>
</comment>
<gene>
    <name evidence="2" type="ORF">TRFO_40730</name>
</gene>
<feature type="region of interest" description="Disordered" evidence="1">
    <location>
        <begin position="389"/>
        <end position="413"/>
    </location>
</feature>
<name>A0A1J4J5L0_9EUKA</name>
<dbReference type="GeneID" id="94848083"/>
<keyword evidence="3" id="KW-1185">Reference proteome</keyword>